<keyword evidence="2" id="KW-0808">Transferase</keyword>
<evidence type="ECO:0000256" key="1">
    <source>
        <dbReference type="ARBA" id="ARBA00022676"/>
    </source>
</evidence>
<protein>
    <submittedName>
        <fullName evidence="5">Capsular biosynthesis protein</fullName>
    </submittedName>
</protein>
<accession>A0A2U8VRP0</accession>
<evidence type="ECO:0000256" key="3">
    <source>
        <dbReference type="ARBA" id="ARBA00023180"/>
    </source>
</evidence>
<keyword evidence="3" id="KW-0325">Glycoprotein</keyword>
<evidence type="ECO:0000259" key="4">
    <source>
        <dbReference type="Pfam" id="PF04577"/>
    </source>
</evidence>
<dbReference type="PANTHER" id="PTHR20961">
    <property type="entry name" value="GLYCOSYLTRANSFERASE"/>
    <property type="match status" value="1"/>
</dbReference>
<organism evidence="5 6">
    <name type="scientific">Methylobacterium radiodurans</name>
    <dbReference type="NCBI Taxonomy" id="2202828"/>
    <lineage>
        <taxon>Bacteria</taxon>
        <taxon>Pseudomonadati</taxon>
        <taxon>Pseudomonadota</taxon>
        <taxon>Alphaproteobacteria</taxon>
        <taxon>Hyphomicrobiales</taxon>
        <taxon>Methylobacteriaceae</taxon>
        <taxon>Methylobacterium</taxon>
    </lineage>
</organism>
<proteinExistence type="predicted"/>
<dbReference type="InterPro" id="IPR007657">
    <property type="entry name" value="Glycosyltransferase_61"/>
</dbReference>
<reference evidence="5 6" key="1">
    <citation type="submission" date="2018-05" db="EMBL/GenBank/DDBJ databases">
        <title>Complete Genome Sequence of Methylobacterium sp. 17Sr1-43.</title>
        <authorList>
            <person name="Srinivasan S."/>
        </authorList>
    </citation>
    <scope>NUCLEOTIDE SEQUENCE [LARGE SCALE GENOMIC DNA]</scope>
    <source>
        <strain evidence="5 6">17Sr1-43</strain>
    </source>
</reference>
<evidence type="ECO:0000256" key="2">
    <source>
        <dbReference type="ARBA" id="ARBA00022679"/>
    </source>
</evidence>
<dbReference type="GO" id="GO:0016757">
    <property type="term" value="F:glycosyltransferase activity"/>
    <property type="evidence" value="ECO:0007669"/>
    <property type="project" value="UniProtKB-KW"/>
</dbReference>
<keyword evidence="6" id="KW-1185">Reference proteome</keyword>
<dbReference type="EMBL" id="CP029551">
    <property type="protein sequence ID" value="AWN36120.1"/>
    <property type="molecule type" value="Genomic_DNA"/>
</dbReference>
<feature type="domain" description="Glycosyltransferase 61 catalytic" evidence="4">
    <location>
        <begin position="155"/>
        <end position="350"/>
    </location>
</feature>
<evidence type="ECO:0000313" key="6">
    <source>
        <dbReference type="Proteomes" id="UP000246058"/>
    </source>
</evidence>
<name>A0A2U8VRP0_9HYPH</name>
<dbReference type="AlphaFoldDB" id="A0A2U8VRP0"/>
<gene>
    <name evidence="5" type="ORF">DK427_10610</name>
</gene>
<dbReference type="Proteomes" id="UP000246058">
    <property type="component" value="Chromosome"/>
</dbReference>
<evidence type="ECO:0000313" key="5">
    <source>
        <dbReference type="EMBL" id="AWN36120.1"/>
    </source>
</evidence>
<dbReference type="OrthoDB" id="7169123at2"/>
<sequence length="409" mass="45761">MAERRRMTPYVSCAPDRLYPPAGSIDAPEAVADLRAAGAAAAVLEELYPAWRYDWPMPETLHLHDVPAPPAMRLRFSRSGTGHAPAVLLVRLDQAVLLRNVLYIGELGRRRVIYESHRPEERALSGALEPEVAAEDFPTGTGPCLYVGNQGSFNYGHWLCEDLPRLSALDVLRARYPGERITLLLPRQDWHNNRMRERSVRLWLGDARDVVLRFIDPETAYGFPQLHWVTPIRHLGLAKSPDALARLDAVLRSRVGGLRSAALGPRLAALLHGRRRLRLFVDRNRLRQRELLNRAAILPLLRTRGFTIVDTERMEVADQVALFAAAEAVVGIKGAGLVNTVFSPPGTPVVHLAPETFQDPYYRDIAAARAQPYHVLYGTAAPGERRDHLRDFTIAPDDLAAVLDQLRLR</sequence>
<dbReference type="Pfam" id="PF04577">
    <property type="entry name" value="Glyco_transf_61"/>
    <property type="match status" value="1"/>
</dbReference>
<keyword evidence="1" id="KW-0328">Glycosyltransferase</keyword>
<dbReference type="InterPro" id="IPR049625">
    <property type="entry name" value="Glyco_transf_61_cat"/>
</dbReference>
<dbReference type="KEGG" id="meti:DK427_10610"/>